<comment type="caution">
    <text evidence="3">The sequence shown here is derived from an EMBL/GenBank/DDBJ whole genome shotgun (WGS) entry which is preliminary data.</text>
</comment>
<dbReference type="GO" id="GO:0016829">
    <property type="term" value="F:lyase activity"/>
    <property type="evidence" value="ECO:0007669"/>
    <property type="project" value="UniProtKB-KW"/>
</dbReference>
<gene>
    <name evidence="3" type="ORF">E8L90_01880</name>
</gene>
<dbReference type="EMBL" id="SZNK01000001">
    <property type="protein sequence ID" value="TKI54297.1"/>
    <property type="molecule type" value="Genomic_DNA"/>
</dbReference>
<accession>A0A4U2Y1R7</accession>
<dbReference type="RefSeq" id="WP_137027757.1">
    <property type="nucleotide sequence ID" value="NZ_SZNK01000001.1"/>
</dbReference>
<keyword evidence="4" id="KW-1185">Reference proteome</keyword>
<evidence type="ECO:0000256" key="2">
    <source>
        <dbReference type="ARBA" id="ARBA00023239"/>
    </source>
</evidence>
<dbReference type="InterPro" id="IPR002762">
    <property type="entry name" value="CbiX-like"/>
</dbReference>
<protein>
    <recommendedName>
        <fullName evidence="5">Cobalamin biosynthesis protein CbiX</fullName>
    </recommendedName>
</protein>
<organism evidence="3 4">
    <name type="scientific">Brevibacillus antibioticus</name>
    <dbReference type="NCBI Taxonomy" id="2570228"/>
    <lineage>
        <taxon>Bacteria</taxon>
        <taxon>Bacillati</taxon>
        <taxon>Bacillota</taxon>
        <taxon>Bacilli</taxon>
        <taxon>Bacillales</taxon>
        <taxon>Paenibacillaceae</taxon>
        <taxon>Brevibacillus</taxon>
    </lineage>
</organism>
<dbReference type="Pfam" id="PF01903">
    <property type="entry name" value="CbiX"/>
    <property type="match status" value="1"/>
</dbReference>
<dbReference type="GO" id="GO:0046872">
    <property type="term" value="F:metal ion binding"/>
    <property type="evidence" value="ECO:0007669"/>
    <property type="project" value="UniProtKB-KW"/>
</dbReference>
<dbReference type="Proteomes" id="UP000307841">
    <property type="component" value="Unassembled WGS sequence"/>
</dbReference>
<name>A0A4U2Y1R7_9BACL</name>
<dbReference type="PANTHER" id="PTHR33542">
    <property type="entry name" value="SIROHYDROCHLORIN FERROCHELATASE, CHLOROPLASTIC"/>
    <property type="match status" value="1"/>
</dbReference>
<dbReference type="PANTHER" id="PTHR33542:SF3">
    <property type="entry name" value="SIROHYDROCHLORIN FERROCHELATASE, CHLOROPLASTIC"/>
    <property type="match status" value="1"/>
</dbReference>
<dbReference type="Gene3D" id="3.40.50.1400">
    <property type="match status" value="2"/>
</dbReference>
<dbReference type="AlphaFoldDB" id="A0A4U2Y1R7"/>
<dbReference type="SUPFAM" id="SSF53800">
    <property type="entry name" value="Chelatase"/>
    <property type="match status" value="2"/>
</dbReference>
<dbReference type="CDD" id="cd03416">
    <property type="entry name" value="CbiX_SirB_N"/>
    <property type="match status" value="1"/>
</dbReference>
<sequence length="285" mass="31687">MAKTAVLVIAHGSSDPDWLALVESAVWQCRADLPIRVAFLGGVEGRSISDEVRRLEVSGATTIVVVPLFATAGSNHVGEIRVILGLDPWPTGETDLIRVPVQARILWCPPLEDHRNVEQIVAERIESLSRLPSREALLLVGHGSDLPGCHERWEKLLLRLTFRLQNRYAFAAAGYATLRPDTLYDQACELVQKGDVLVLPLFVSQGYFTRQAIPKRLAGLAYRYEGSAYLPHPLIADWMSQSIRMALVTDILTQRSMYEHGREKAVEVGWQSVSSHAAMQVTRSI</sequence>
<evidence type="ECO:0000313" key="4">
    <source>
        <dbReference type="Proteomes" id="UP000307841"/>
    </source>
</evidence>
<dbReference type="InterPro" id="IPR050963">
    <property type="entry name" value="Sirohydro_Cobaltochel/CbiX"/>
</dbReference>
<evidence type="ECO:0000313" key="3">
    <source>
        <dbReference type="EMBL" id="TKI54297.1"/>
    </source>
</evidence>
<keyword evidence="1" id="KW-0479">Metal-binding</keyword>
<proteinExistence type="predicted"/>
<evidence type="ECO:0008006" key="5">
    <source>
        <dbReference type="Google" id="ProtNLM"/>
    </source>
</evidence>
<dbReference type="OrthoDB" id="1489951at2"/>
<evidence type="ECO:0000256" key="1">
    <source>
        <dbReference type="ARBA" id="ARBA00022723"/>
    </source>
</evidence>
<keyword evidence="2" id="KW-0456">Lyase</keyword>
<reference evidence="3 4" key="1">
    <citation type="submission" date="2019-04" db="EMBL/GenBank/DDBJ databases">
        <title>Whole genome sequencing of Brevibacillus sp. TGS2-1.</title>
        <authorList>
            <person name="Choi A."/>
        </authorList>
    </citation>
    <scope>NUCLEOTIDE SEQUENCE [LARGE SCALE GENOMIC DNA]</scope>
    <source>
        <strain evidence="3 4">TGS2-1</strain>
    </source>
</reference>